<feature type="domain" description="Radical SAM core" evidence="5">
    <location>
        <begin position="23"/>
        <end position="232"/>
    </location>
</feature>
<accession>A0A101I0R1</accession>
<keyword evidence="1" id="KW-0949">S-adenosyl-L-methionine</keyword>
<dbReference type="Gene3D" id="3.20.20.70">
    <property type="entry name" value="Aldolase class I"/>
    <property type="match status" value="1"/>
</dbReference>
<evidence type="ECO:0000256" key="1">
    <source>
        <dbReference type="ARBA" id="ARBA00022691"/>
    </source>
</evidence>
<sequence>MKIMFNKNIGLKYYFKTFSSIVKGKPFILYHKPTLLCNCKCEFCDFWKINDPNEIKLTKEKITWILKEGWNKGFSTYVLWGGEPLMVKDLGFYLKIAKNIGYKTSMCTSGLLLKQRYEEIKDNIDIIIISLESTGEKHNRTRRTPNLFEKIVEGVELFKKEKNVKIKIWSHINRINKDDFIDVLKFAKKYGIVVEFFPSNVYSDYNESIILDKNERYDVFNRIIFYKKIGYPVNNSIKALKIMRDQTPYICNKAKISVQIENDGTINPCERRFVKDMKSYGNILKDGFSKMDDKEVYLYNIKKLSHCTSCFFPCVGESVDNLFVSGFVRFLNFVVNKDS</sequence>
<keyword evidence="2" id="KW-0479">Metal-binding</keyword>
<comment type="caution">
    <text evidence="6">The sequence shown here is derived from an EMBL/GenBank/DDBJ whole genome shotgun (WGS) entry which is preliminary data.</text>
</comment>
<reference evidence="7" key="1">
    <citation type="journal article" date="2015" name="MBio">
        <title>Genome-Resolved Metagenomic Analysis Reveals Roles for Candidate Phyla and Other Microbial Community Members in Biogeochemical Transformations in Oil Reservoirs.</title>
        <authorList>
            <person name="Hu P."/>
            <person name="Tom L."/>
            <person name="Singh A."/>
            <person name="Thomas B.C."/>
            <person name="Baker B.J."/>
            <person name="Piceno Y.M."/>
            <person name="Andersen G.L."/>
            <person name="Banfield J.F."/>
        </authorList>
    </citation>
    <scope>NUCLEOTIDE SEQUENCE [LARGE SCALE GENOMIC DNA]</scope>
</reference>
<dbReference type="GO" id="GO:0051536">
    <property type="term" value="F:iron-sulfur cluster binding"/>
    <property type="evidence" value="ECO:0007669"/>
    <property type="project" value="UniProtKB-KW"/>
</dbReference>
<dbReference type="EMBL" id="LGGX01000017">
    <property type="protein sequence ID" value="KUK86510.1"/>
    <property type="molecule type" value="Genomic_DNA"/>
</dbReference>
<dbReference type="PANTHER" id="PTHR11228">
    <property type="entry name" value="RADICAL SAM DOMAIN PROTEIN"/>
    <property type="match status" value="1"/>
</dbReference>
<evidence type="ECO:0000313" key="7">
    <source>
        <dbReference type="Proteomes" id="UP000053467"/>
    </source>
</evidence>
<evidence type="ECO:0000256" key="2">
    <source>
        <dbReference type="ARBA" id="ARBA00022723"/>
    </source>
</evidence>
<keyword evidence="3" id="KW-0408">Iron</keyword>
<evidence type="ECO:0000256" key="4">
    <source>
        <dbReference type="ARBA" id="ARBA00023014"/>
    </source>
</evidence>
<dbReference type="SFLD" id="SFLDG01067">
    <property type="entry name" value="SPASM/twitch_domain_containing"/>
    <property type="match status" value="1"/>
</dbReference>
<keyword evidence="4" id="KW-0411">Iron-sulfur</keyword>
<dbReference type="InterPro" id="IPR058240">
    <property type="entry name" value="rSAM_sf"/>
</dbReference>
<dbReference type="GO" id="GO:0046872">
    <property type="term" value="F:metal ion binding"/>
    <property type="evidence" value="ECO:0007669"/>
    <property type="project" value="UniProtKB-KW"/>
</dbReference>
<dbReference type="PANTHER" id="PTHR11228:SF7">
    <property type="entry name" value="PQQA PEPTIDE CYCLASE"/>
    <property type="match status" value="1"/>
</dbReference>
<dbReference type="AlphaFoldDB" id="A0A101I0R1"/>
<dbReference type="InterPro" id="IPR007197">
    <property type="entry name" value="rSAM"/>
</dbReference>
<dbReference type="SUPFAM" id="SSF102114">
    <property type="entry name" value="Radical SAM enzymes"/>
    <property type="match status" value="1"/>
</dbReference>
<gene>
    <name evidence="6" type="ORF">XE03_1460</name>
</gene>
<dbReference type="InterPro" id="IPR050377">
    <property type="entry name" value="Radical_SAM_PqqE_MftC-like"/>
</dbReference>
<dbReference type="Proteomes" id="UP000053467">
    <property type="component" value="Unassembled WGS sequence"/>
</dbReference>
<evidence type="ECO:0000313" key="6">
    <source>
        <dbReference type="EMBL" id="KUK86510.1"/>
    </source>
</evidence>
<protein>
    <submittedName>
        <fullName evidence="6">Molybdenum cofactor biosynthesis enzyme</fullName>
    </submittedName>
</protein>
<dbReference type="SFLD" id="SFLDS00029">
    <property type="entry name" value="Radical_SAM"/>
    <property type="match status" value="1"/>
</dbReference>
<proteinExistence type="predicted"/>
<dbReference type="PROSITE" id="PS51918">
    <property type="entry name" value="RADICAL_SAM"/>
    <property type="match status" value="1"/>
</dbReference>
<dbReference type="Pfam" id="PF04055">
    <property type="entry name" value="Radical_SAM"/>
    <property type="match status" value="1"/>
</dbReference>
<evidence type="ECO:0000259" key="5">
    <source>
        <dbReference type="PROSITE" id="PS51918"/>
    </source>
</evidence>
<dbReference type="InterPro" id="IPR013785">
    <property type="entry name" value="Aldolase_TIM"/>
</dbReference>
<name>A0A101I0R1_UNCT6</name>
<dbReference type="CDD" id="cd01335">
    <property type="entry name" value="Radical_SAM"/>
    <property type="match status" value="1"/>
</dbReference>
<dbReference type="GO" id="GO:0003824">
    <property type="term" value="F:catalytic activity"/>
    <property type="evidence" value="ECO:0007669"/>
    <property type="project" value="InterPro"/>
</dbReference>
<evidence type="ECO:0000256" key="3">
    <source>
        <dbReference type="ARBA" id="ARBA00023004"/>
    </source>
</evidence>
<organism evidence="6 7">
    <name type="scientific">candidate division TA06 bacterium 34_109</name>
    <dbReference type="NCBI Taxonomy" id="1635277"/>
    <lineage>
        <taxon>Bacteria</taxon>
        <taxon>Bacteria division TA06</taxon>
    </lineage>
</organism>